<dbReference type="PATRIC" id="fig|1335757.3.peg.99"/>
<evidence type="ECO:0000259" key="1">
    <source>
        <dbReference type="PROSITE" id="PS50125"/>
    </source>
</evidence>
<dbReference type="KEGG" id="spiu:SPICUR_00500"/>
<protein>
    <recommendedName>
        <fullName evidence="1">Guanylate cyclase domain-containing protein</fullName>
    </recommendedName>
</protein>
<accession>U5T495</accession>
<dbReference type="GO" id="GO:0035556">
    <property type="term" value="P:intracellular signal transduction"/>
    <property type="evidence" value="ECO:0007669"/>
    <property type="project" value="InterPro"/>
</dbReference>
<dbReference type="SMART" id="SM00044">
    <property type="entry name" value="CYCc"/>
    <property type="match status" value="1"/>
</dbReference>
<dbReference type="STRING" id="1335757.SPICUR_00500"/>
<dbReference type="eggNOG" id="COG2114">
    <property type="taxonomic scope" value="Bacteria"/>
</dbReference>
<dbReference type="Proteomes" id="UP000017640">
    <property type="component" value="Chromosome"/>
</dbReference>
<dbReference type="HOGENOM" id="CLU_1266236_0_0_6"/>
<dbReference type="PROSITE" id="PS50125">
    <property type="entry name" value="GUANYLATE_CYCLASE_2"/>
    <property type="match status" value="1"/>
</dbReference>
<dbReference type="PANTHER" id="PTHR43081">
    <property type="entry name" value="ADENYLATE CYCLASE, TERMINAL-DIFFERENTIATION SPECIFIC-RELATED"/>
    <property type="match status" value="1"/>
</dbReference>
<dbReference type="GO" id="GO:0004016">
    <property type="term" value="F:adenylate cyclase activity"/>
    <property type="evidence" value="ECO:0007669"/>
    <property type="project" value="UniProtKB-ARBA"/>
</dbReference>
<dbReference type="RefSeq" id="WP_023364933.1">
    <property type="nucleotide sequence ID" value="NC_022664.1"/>
</dbReference>
<dbReference type="InterPro" id="IPR001054">
    <property type="entry name" value="A/G_cyclase"/>
</dbReference>
<dbReference type="Pfam" id="PF00211">
    <property type="entry name" value="Guanylate_cyc"/>
    <property type="match status" value="1"/>
</dbReference>
<dbReference type="EMBL" id="CP005990">
    <property type="protein sequence ID" value="AGY91128.1"/>
    <property type="molecule type" value="Genomic_DNA"/>
</dbReference>
<proteinExistence type="predicted"/>
<dbReference type="PANTHER" id="PTHR43081:SF1">
    <property type="entry name" value="ADENYLATE CYCLASE, TERMINAL-DIFFERENTIATION SPECIFIC"/>
    <property type="match status" value="1"/>
</dbReference>
<gene>
    <name evidence="2" type="ORF">SPICUR_00500</name>
</gene>
<dbReference type="SUPFAM" id="SSF55073">
    <property type="entry name" value="Nucleotide cyclase"/>
    <property type="match status" value="1"/>
</dbReference>
<organism evidence="2 3">
    <name type="scientific">Spiribacter curvatus</name>
    <dbReference type="NCBI Taxonomy" id="1335757"/>
    <lineage>
        <taxon>Bacteria</taxon>
        <taxon>Pseudomonadati</taxon>
        <taxon>Pseudomonadota</taxon>
        <taxon>Gammaproteobacteria</taxon>
        <taxon>Chromatiales</taxon>
        <taxon>Ectothiorhodospiraceae</taxon>
        <taxon>Spiribacter</taxon>
    </lineage>
</organism>
<dbReference type="InterPro" id="IPR050697">
    <property type="entry name" value="Adenylyl/Guanylyl_Cyclase_3/4"/>
</dbReference>
<dbReference type="AlphaFoldDB" id="U5T495"/>
<evidence type="ECO:0000313" key="3">
    <source>
        <dbReference type="Proteomes" id="UP000017640"/>
    </source>
</evidence>
<evidence type="ECO:0000313" key="2">
    <source>
        <dbReference type="EMBL" id="AGY91128.1"/>
    </source>
</evidence>
<feature type="domain" description="Guanylate cyclase" evidence="1">
    <location>
        <begin position="54"/>
        <end position="179"/>
    </location>
</feature>
<keyword evidence="3" id="KW-1185">Reference proteome</keyword>
<dbReference type="Gene3D" id="3.30.70.1230">
    <property type="entry name" value="Nucleotide cyclase"/>
    <property type="match status" value="1"/>
</dbReference>
<dbReference type="GO" id="GO:0009190">
    <property type="term" value="P:cyclic nucleotide biosynthetic process"/>
    <property type="evidence" value="ECO:0007669"/>
    <property type="project" value="InterPro"/>
</dbReference>
<sequence length="229" mass="25396">MESPGRYRYWPANTLYAASQDWFSPYLSRPVRELLDAGPQAQWLLRSPRNADVCILFTDIRGFTDLSRAIRSDTLFRTVDACIGRQIRIIEHYDGYVDNFTGDGLMAIFEGPQMADNACRCALEVVTRALPAVRYGETALAPIGAGLHRGDVAMGTLGCESRRTYTAIGDTVNWAARLTGFARGQDVVISERLRGALTAEIAERFAPVQTDQGRADIDAVVPVYRSRRS</sequence>
<name>U5T495_9GAMM</name>
<dbReference type="CDD" id="cd07302">
    <property type="entry name" value="CHD"/>
    <property type="match status" value="1"/>
</dbReference>
<reference evidence="2 3" key="1">
    <citation type="journal article" date="2013" name="BMC Genomics">
        <title>Genomes of "Spiribacter", a streamlined, successful halophilic bacterium.</title>
        <authorList>
            <person name="Lopez-Perez M."/>
            <person name="Ghai R."/>
            <person name="Leon M.J."/>
            <person name="Rodriguez-Olmos A."/>
            <person name="Copa-Patino J.L."/>
            <person name="Soliveri J."/>
            <person name="Sanchez-Porro C."/>
            <person name="Ventosa A."/>
            <person name="Rodriguez-Valera F."/>
        </authorList>
    </citation>
    <scope>NUCLEOTIDE SEQUENCE [LARGE SCALE GENOMIC DNA]</scope>
    <source>
        <strain evidence="2 3">UAH-SP71</strain>
    </source>
</reference>
<dbReference type="InterPro" id="IPR029787">
    <property type="entry name" value="Nucleotide_cyclase"/>
</dbReference>
<dbReference type="OrthoDB" id="9806704at2"/>